<name>A0A182WMI3_9DIPT</name>
<protein>
    <submittedName>
        <fullName evidence="1">Uncharacterized protein</fullName>
    </submittedName>
</protein>
<accession>A0A182WMI3</accession>
<dbReference type="AlphaFoldDB" id="A0A182WMI3"/>
<dbReference type="EnsemblMetazoa" id="AMIN011615-RA">
    <property type="protein sequence ID" value="AMIN011615-PA"/>
    <property type="gene ID" value="AMIN011615"/>
</dbReference>
<organism evidence="1 2">
    <name type="scientific">Anopheles minimus</name>
    <dbReference type="NCBI Taxonomy" id="112268"/>
    <lineage>
        <taxon>Eukaryota</taxon>
        <taxon>Metazoa</taxon>
        <taxon>Ecdysozoa</taxon>
        <taxon>Arthropoda</taxon>
        <taxon>Hexapoda</taxon>
        <taxon>Insecta</taxon>
        <taxon>Pterygota</taxon>
        <taxon>Neoptera</taxon>
        <taxon>Endopterygota</taxon>
        <taxon>Diptera</taxon>
        <taxon>Nematocera</taxon>
        <taxon>Culicoidea</taxon>
        <taxon>Culicidae</taxon>
        <taxon>Anophelinae</taxon>
        <taxon>Anopheles</taxon>
    </lineage>
</organism>
<dbReference type="Proteomes" id="UP000075920">
    <property type="component" value="Unassembled WGS sequence"/>
</dbReference>
<dbReference type="VEuPathDB" id="VectorBase:AMIN011615"/>
<evidence type="ECO:0000313" key="2">
    <source>
        <dbReference type="Proteomes" id="UP000075920"/>
    </source>
</evidence>
<proteinExistence type="predicted"/>
<reference evidence="2" key="1">
    <citation type="submission" date="2013-03" db="EMBL/GenBank/DDBJ databases">
        <title>The Genome Sequence of Anopheles minimus MINIMUS1.</title>
        <authorList>
            <consortium name="The Broad Institute Genomics Platform"/>
            <person name="Neafsey D.E."/>
            <person name="Walton C."/>
            <person name="Walker B."/>
            <person name="Young S.K."/>
            <person name="Zeng Q."/>
            <person name="Gargeya S."/>
            <person name="Fitzgerald M."/>
            <person name="Haas B."/>
            <person name="Abouelleil A."/>
            <person name="Allen A.W."/>
            <person name="Alvarado L."/>
            <person name="Arachchi H.M."/>
            <person name="Berlin A.M."/>
            <person name="Chapman S.B."/>
            <person name="Gainer-Dewar J."/>
            <person name="Goldberg J."/>
            <person name="Griggs A."/>
            <person name="Gujja S."/>
            <person name="Hansen M."/>
            <person name="Howarth C."/>
            <person name="Imamovic A."/>
            <person name="Ireland A."/>
            <person name="Larimer J."/>
            <person name="McCowan C."/>
            <person name="Murphy C."/>
            <person name="Pearson M."/>
            <person name="Poon T.W."/>
            <person name="Priest M."/>
            <person name="Roberts A."/>
            <person name="Saif S."/>
            <person name="Shea T."/>
            <person name="Sisk P."/>
            <person name="Sykes S."/>
            <person name="Wortman J."/>
            <person name="Nusbaum C."/>
            <person name="Birren B."/>
        </authorList>
    </citation>
    <scope>NUCLEOTIDE SEQUENCE [LARGE SCALE GENOMIC DNA]</scope>
    <source>
        <strain evidence="2">MINIMUS1</strain>
    </source>
</reference>
<reference evidence="1" key="2">
    <citation type="submission" date="2020-05" db="UniProtKB">
        <authorList>
            <consortium name="EnsemblMetazoa"/>
        </authorList>
    </citation>
    <scope>IDENTIFICATION</scope>
    <source>
        <strain evidence="1">MINIMUS1</strain>
    </source>
</reference>
<evidence type="ECO:0000313" key="1">
    <source>
        <dbReference type="EnsemblMetazoa" id="AMIN011615-PA"/>
    </source>
</evidence>
<sequence length="28" mass="3263">MLVRNKCKNVLQIGDFYKCDECNIETGK</sequence>
<keyword evidence="2" id="KW-1185">Reference proteome</keyword>